<protein>
    <submittedName>
        <fullName evidence="3">Transposase</fullName>
    </submittedName>
</protein>
<dbReference type="PANTHER" id="PTHR33678:SF2">
    <property type="match status" value="1"/>
</dbReference>
<evidence type="ECO:0000256" key="1">
    <source>
        <dbReference type="SAM" id="MobiDB-lite"/>
    </source>
</evidence>
<gene>
    <name evidence="3" type="ORF">FRUB_05896</name>
</gene>
<reference evidence="4" key="1">
    <citation type="submission" date="2017-06" db="EMBL/GenBank/DDBJ databases">
        <title>Genome analysis of Fimbriiglobus ruber SP5, the first member of the order Planctomycetales with confirmed chitinolytic capability.</title>
        <authorList>
            <person name="Ravin N.V."/>
            <person name="Rakitin A.L."/>
            <person name="Ivanova A.A."/>
            <person name="Beletsky A.V."/>
            <person name="Kulichevskaya I.S."/>
            <person name="Mardanov A.V."/>
            <person name="Dedysh S.N."/>
        </authorList>
    </citation>
    <scope>NUCLEOTIDE SEQUENCE [LARGE SCALE GENOMIC DNA]</scope>
    <source>
        <strain evidence="4">SP5</strain>
    </source>
</reference>
<dbReference type="OrthoDB" id="9794514at2"/>
<sequence length="258" mass="27897">MIHRRRYQRTCDGPGPLTRTAPPPAKLIPKSRFGTSVWVDVLLDKFASHRPTERLLQAWGLLDFDVAAGTIADGLHRLQPLFHGLYDALRERNGLSTRVQADETRWKVFEVCEGKTGHVWWLWVFLGADTTVYILDVSRSRNAPAAHLGGAEGVLVVAVLGRQSSAWGEGRPLGTGLLLGSCAPGFYPGGQGVAGPEGMGFGRGCVVFAPCMVPIGNAWRPRPTRTGNWPCATPSPRCGGNAWTNSPIPPSVHRSAKS</sequence>
<evidence type="ECO:0000259" key="2">
    <source>
        <dbReference type="Pfam" id="PF03050"/>
    </source>
</evidence>
<accession>A0A225DEA5</accession>
<keyword evidence="4" id="KW-1185">Reference proteome</keyword>
<proteinExistence type="predicted"/>
<dbReference type="InterPro" id="IPR004291">
    <property type="entry name" value="Transposase_IS66_central"/>
</dbReference>
<feature type="domain" description="Transposase IS66 central" evidence="2">
    <location>
        <begin position="30"/>
        <end position="157"/>
    </location>
</feature>
<dbReference type="EMBL" id="NIDE01000010">
    <property type="protein sequence ID" value="OWK39333.1"/>
    <property type="molecule type" value="Genomic_DNA"/>
</dbReference>
<feature type="region of interest" description="Disordered" evidence="1">
    <location>
        <begin position="1"/>
        <end position="23"/>
    </location>
</feature>
<organism evidence="3 4">
    <name type="scientific">Fimbriiglobus ruber</name>
    <dbReference type="NCBI Taxonomy" id="1908690"/>
    <lineage>
        <taxon>Bacteria</taxon>
        <taxon>Pseudomonadati</taxon>
        <taxon>Planctomycetota</taxon>
        <taxon>Planctomycetia</taxon>
        <taxon>Gemmatales</taxon>
        <taxon>Gemmataceae</taxon>
        <taxon>Fimbriiglobus</taxon>
    </lineage>
</organism>
<dbReference type="Pfam" id="PF03050">
    <property type="entry name" value="DDE_Tnp_IS66"/>
    <property type="match status" value="1"/>
</dbReference>
<dbReference type="PANTHER" id="PTHR33678">
    <property type="entry name" value="BLL1576 PROTEIN"/>
    <property type="match status" value="1"/>
</dbReference>
<dbReference type="InterPro" id="IPR052344">
    <property type="entry name" value="Transposase-related"/>
</dbReference>
<evidence type="ECO:0000313" key="3">
    <source>
        <dbReference type="EMBL" id="OWK39333.1"/>
    </source>
</evidence>
<dbReference type="AlphaFoldDB" id="A0A225DEA5"/>
<evidence type="ECO:0000313" key="4">
    <source>
        <dbReference type="Proteomes" id="UP000214646"/>
    </source>
</evidence>
<name>A0A225DEA5_9BACT</name>
<dbReference type="Proteomes" id="UP000214646">
    <property type="component" value="Unassembled WGS sequence"/>
</dbReference>
<comment type="caution">
    <text evidence="3">The sequence shown here is derived from an EMBL/GenBank/DDBJ whole genome shotgun (WGS) entry which is preliminary data.</text>
</comment>